<feature type="compositionally biased region" description="Low complexity" evidence="1">
    <location>
        <begin position="475"/>
        <end position="488"/>
    </location>
</feature>
<accession>A0A6P8XBR3</accession>
<dbReference type="PANTHER" id="PTHR39079:SF1">
    <property type="entry name" value="GH11706P-RELATED"/>
    <property type="match status" value="1"/>
</dbReference>
<dbReference type="Proteomes" id="UP000515160">
    <property type="component" value="Chromosome 2R"/>
</dbReference>
<dbReference type="OrthoDB" id="7883086at2759"/>
<protein>
    <submittedName>
        <fullName evidence="3">Uncharacterized protein LOC117574125</fullName>
    </submittedName>
</protein>
<dbReference type="Pfam" id="PF16032">
    <property type="entry name" value="DUF4788"/>
    <property type="match status" value="1"/>
</dbReference>
<dbReference type="AlphaFoldDB" id="A0A6P8XBR3"/>
<dbReference type="GeneID" id="117574125"/>
<dbReference type="PANTHER" id="PTHR39079">
    <property type="entry name" value="FI08034P-RELATED"/>
    <property type="match status" value="1"/>
</dbReference>
<reference evidence="3" key="1">
    <citation type="submission" date="2025-08" db="UniProtKB">
        <authorList>
            <consortium name="RefSeq"/>
        </authorList>
    </citation>
    <scope>IDENTIFICATION</scope>
    <source>
        <strain evidence="3">15112-1751.03</strain>
        <tissue evidence="3">Whole Adult</tissue>
    </source>
</reference>
<evidence type="ECO:0000313" key="3">
    <source>
        <dbReference type="RefSeq" id="XP_034113671.1"/>
    </source>
</evidence>
<keyword evidence="2" id="KW-1185">Reference proteome</keyword>
<dbReference type="Pfam" id="PF16003">
    <property type="entry name" value="DUF4776"/>
    <property type="match status" value="1"/>
</dbReference>
<feature type="region of interest" description="Disordered" evidence="1">
    <location>
        <begin position="714"/>
        <end position="750"/>
    </location>
</feature>
<proteinExistence type="predicted"/>
<dbReference type="RefSeq" id="XP_034113671.1">
    <property type="nucleotide sequence ID" value="XM_034257780.2"/>
</dbReference>
<feature type="region of interest" description="Disordered" evidence="1">
    <location>
        <begin position="472"/>
        <end position="492"/>
    </location>
</feature>
<dbReference type="InterPro" id="IPR031949">
    <property type="entry name" value="DUF4776"/>
</dbReference>
<name>A0A6P8XBR3_DROAB</name>
<sequence>MNLPARCNFVFDIVVTRYDLPKFKVYDATKLTIEAKFNFDTIKITSSRHNVTEFNPKASTEFTQTAKKLRQNLEEGGMPIVVKYKDSVIGSGQVNFPGTFIDQIQDGMTDLLHSDSCKIDLNVGTKGTIEILCRLIIKCFDTKKEEEPECGQNINKSINPRDIMFIMGENQRCTKPCEVCPDVMPPSDDDDEGNNDRLRLDLERYKSMNNQWHAQKDIIDQPTRKSICCELKQMTQECGQIVDAVTAQTKARSCTSPVSYDPVDDFMIKPSVHSCFAFLPTQRQGDTEPRSISMPISDIGKPIIKPTRFCPVCLTNMSWLPKFAACPKCGIKPMPMLEERHKDKLTAEQILLDYLGKPLDLLIDDPCQTPCKEEAQKKENKESKAECRCTCQFGKMCAHCRIRRLCGDIFQSDKTTNCNVEPPKSSEDYCAIIENKEQCRPYLSRVFSELKDLYDIKEMKLQAPQDKICEKAKSIRSSKSSSRGSSKSLIEPKKIQVKIGPGKAKTKPVVVVKALERKKSRLGHKHCVNQQTAVSKNHGWDWKSSTESRKHGWRPGYILKPIKRLMNFFLHYKPQESAEKICQRIKEEELEKRKSQQPTLNVCKKNGEIYITLRAVNDPNVEMNPITFKIVKSAQAVALREIKQKLKQRGFRKCICHKPLMLCVCRNHMEKRQLGCALRHECHRRGMENCVNQLVLTDTSDSEMEYDIDVSPPAAAAKARQLPKRGHCNNSTQTPKKKEKADTVTPKYPVPHPGPYWRTYDCAAADRYRCTAFGNPGEVVFEDGVFGYRGGGAHGATPGGKPRSKTIWGESNGHPICGGRDGRGAGHGGPGGAAAFAKSHVPGAKGHAAGKSKLIPVRMPKRLQKSAREAERARREAAEKAEKLRKNGIDMIKYLNSHKKKRVIGPDGLTDAQRRRLALRQVPAPSIENVTHRGHGFDPCEVQCSDWCNPFGYEY</sequence>
<gene>
    <name evidence="3" type="primary">LOC117574125</name>
</gene>
<evidence type="ECO:0000313" key="2">
    <source>
        <dbReference type="Proteomes" id="UP000515160"/>
    </source>
</evidence>
<dbReference type="InterPro" id="IPR031992">
    <property type="entry name" value="DUF4788"/>
</dbReference>
<organism evidence="2 3">
    <name type="scientific">Drosophila albomicans</name>
    <name type="common">Fruit fly</name>
    <dbReference type="NCBI Taxonomy" id="7291"/>
    <lineage>
        <taxon>Eukaryota</taxon>
        <taxon>Metazoa</taxon>
        <taxon>Ecdysozoa</taxon>
        <taxon>Arthropoda</taxon>
        <taxon>Hexapoda</taxon>
        <taxon>Insecta</taxon>
        <taxon>Pterygota</taxon>
        <taxon>Neoptera</taxon>
        <taxon>Endopterygota</taxon>
        <taxon>Diptera</taxon>
        <taxon>Brachycera</taxon>
        <taxon>Muscomorpha</taxon>
        <taxon>Ephydroidea</taxon>
        <taxon>Drosophilidae</taxon>
        <taxon>Drosophila</taxon>
    </lineage>
</organism>
<evidence type="ECO:0000256" key="1">
    <source>
        <dbReference type="SAM" id="MobiDB-lite"/>
    </source>
</evidence>